<sequence>RLQTNQKASLNHLIMGTNHDYDHIMPISKIILEHPELISNIEKFTLESSPYDRGFINDNFAPNLISLQINTRIPLRTAIQPLKTLSTYYPFSSFIDICTFDSLILTEKKKILMIQEEDHIGRR</sequence>
<comment type="caution">
    <text evidence="1">The sequence shown here is derived from an EMBL/GenBank/DDBJ whole genome shotgun (WGS) entry which is preliminary data.</text>
</comment>
<name>A0A9N9E159_FUNMO</name>
<proteinExistence type="predicted"/>
<keyword evidence="2" id="KW-1185">Reference proteome</keyword>
<feature type="non-terminal residue" evidence="1">
    <location>
        <position position="123"/>
    </location>
</feature>
<reference evidence="1" key="1">
    <citation type="submission" date="2021-06" db="EMBL/GenBank/DDBJ databases">
        <authorList>
            <person name="Kallberg Y."/>
            <person name="Tangrot J."/>
            <person name="Rosling A."/>
        </authorList>
    </citation>
    <scope>NUCLEOTIDE SEQUENCE</scope>
    <source>
        <strain evidence="1">87-6 pot B 2015</strain>
    </source>
</reference>
<dbReference type="EMBL" id="CAJVPP010004883">
    <property type="protein sequence ID" value="CAG8656769.1"/>
    <property type="molecule type" value="Genomic_DNA"/>
</dbReference>
<evidence type="ECO:0000313" key="2">
    <source>
        <dbReference type="Proteomes" id="UP000789375"/>
    </source>
</evidence>
<gene>
    <name evidence="1" type="ORF">FMOSSE_LOCUS11745</name>
</gene>
<organism evidence="1 2">
    <name type="scientific">Funneliformis mosseae</name>
    <name type="common">Endomycorrhizal fungus</name>
    <name type="synonym">Glomus mosseae</name>
    <dbReference type="NCBI Taxonomy" id="27381"/>
    <lineage>
        <taxon>Eukaryota</taxon>
        <taxon>Fungi</taxon>
        <taxon>Fungi incertae sedis</taxon>
        <taxon>Mucoromycota</taxon>
        <taxon>Glomeromycotina</taxon>
        <taxon>Glomeromycetes</taxon>
        <taxon>Glomerales</taxon>
        <taxon>Glomeraceae</taxon>
        <taxon>Funneliformis</taxon>
    </lineage>
</organism>
<accession>A0A9N9E159</accession>
<evidence type="ECO:0000313" key="1">
    <source>
        <dbReference type="EMBL" id="CAG8656769.1"/>
    </source>
</evidence>
<protein>
    <submittedName>
        <fullName evidence="1">13007_t:CDS:1</fullName>
    </submittedName>
</protein>
<dbReference type="AlphaFoldDB" id="A0A9N9E159"/>
<dbReference type="Proteomes" id="UP000789375">
    <property type="component" value="Unassembled WGS sequence"/>
</dbReference>